<feature type="compositionally biased region" description="Pro residues" evidence="1">
    <location>
        <begin position="85"/>
        <end position="94"/>
    </location>
</feature>
<protein>
    <submittedName>
        <fullName evidence="2">Uncharacterized protein</fullName>
    </submittedName>
</protein>
<evidence type="ECO:0000313" key="2">
    <source>
        <dbReference type="EMBL" id="KAK2608766.1"/>
    </source>
</evidence>
<gene>
    <name evidence="2" type="ORF">QQS21_002623</name>
</gene>
<evidence type="ECO:0000256" key="1">
    <source>
        <dbReference type="SAM" id="MobiDB-lite"/>
    </source>
</evidence>
<organism evidence="2 3">
    <name type="scientific">Conoideocrella luteorostrata</name>
    <dbReference type="NCBI Taxonomy" id="1105319"/>
    <lineage>
        <taxon>Eukaryota</taxon>
        <taxon>Fungi</taxon>
        <taxon>Dikarya</taxon>
        <taxon>Ascomycota</taxon>
        <taxon>Pezizomycotina</taxon>
        <taxon>Sordariomycetes</taxon>
        <taxon>Hypocreomycetidae</taxon>
        <taxon>Hypocreales</taxon>
        <taxon>Clavicipitaceae</taxon>
        <taxon>Conoideocrella</taxon>
    </lineage>
</organism>
<accession>A0AAJ0G2S6</accession>
<keyword evidence="3" id="KW-1185">Reference proteome</keyword>
<feature type="compositionally biased region" description="Low complexity" evidence="1">
    <location>
        <begin position="146"/>
        <end position="159"/>
    </location>
</feature>
<dbReference type="Proteomes" id="UP001251528">
    <property type="component" value="Unassembled WGS sequence"/>
</dbReference>
<name>A0AAJ0G2S6_9HYPO</name>
<feature type="compositionally biased region" description="Polar residues" evidence="1">
    <location>
        <begin position="115"/>
        <end position="128"/>
    </location>
</feature>
<evidence type="ECO:0000313" key="3">
    <source>
        <dbReference type="Proteomes" id="UP001251528"/>
    </source>
</evidence>
<reference evidence="2" key="1">
    <citation type="submission" date="2023-06" db="EMBL/GenBank/DDBJ databases">
        <title>Conoideocrella luteorostrata (Hypocreales: Clavicipitaceae), a potential biocontrol fungus for elongate hemlock scale in United States Christmas tree production areas.</title>
        <authorList>
            <person name="Barrett H."/>
            <person name="Lovett B."/>
            <person name="Macias A.M."/>
            <person name="Stajich J.E."/>
            <person name="Kasson M.T."/>
        </authorList>
    </citation>
    <scope>NUCLEOTIDE SEQUENCE</scope>
    <source>
        <strain evidence="2">ARSEF 14590</strain>
    </source>
</reference>
<comment type="caution">
    <text evidence="2">The sequence shown here is derived from an EMBL/GenBank/DDBJ whole genome shotgun (WGS) entry which is preliminary data.</text>
</comment>
<feature type="compositionally biased region" description="Low complexity" evidence="1">
    <location>
        <begin position="44"/>
        <end position="55"/>
    </location>
</feature>
<dbReference type="AlphaFoldDB" id="A0AAJ0G2S6"/>
<sequence length="239" mass="24462">MVPIPVYSSSPITAAKPTGVTPKTAQPEEPHQSSQPHPATSGVAGQAYPAAQPGATPSLPKQTAAPQTGYALPSPTQTSLVFTDNPPPPQPGAVPVPSGSGASNTLPPPPKAGESVQNQQTAPVTTMPPQMGYQAPQASLPIQGRSSTTTTAPVTAASAGIPPPTSLQGHYQSAGYSPPAGGYQQDINAAGYNQYQRSVAAHEDEGEATVWDTARKWANSAGSSLAAAEQEVWKRINKE</sequence>
<proteinExistence type="predicted"/>
<feature type="region of interest" description="Disordered" evidence="1">
    <location>
        <begin position="1"/>
        <end position="185"/>
    </location>
</feature>
<feature type="compositionally biased region" description="Polar residues" evidence="1">
    <location>
        <begin position="166"/>
        <end position="175"/>
    </location>
</feature>
<dbReference type="EMBL" id="JASWJB010000032">
    <property type="protein sequence ID" value="KAK2608766.1"/>
    <property type="molecule type" value="Genomic_DNA"/>
</dbReference>